<evidence type="ECO:0000256" key="2">
    <source>
        <dbReference type="ARBA" id="ARBA00023125"/>
    </source>
</evidence>
<dbReference type="InterPro" id="IPR009057">
    <property type="entry name" value="Homeodomain-like_sf"/>
</dbReference>
<organism evidence="5 6">
    <name type="scientific">Mycobacterium bourgelatii</name>
    <dbReference type="NCBI Taxonomy" id="1273442"/>
    <lineage>
        <taxon>Bacteria</taxon>
        <taxon>Bacillati</taxon>
        <taxon>Actinomycetota</taxon>
        <taxon>Actinomycetes</taxon>
        <taxon>Mycobacteriales</taxon>
        <taxon>Mycobacteriaceae</taxon>
        <taxon>Mycobacterium</taxon>
    </lineage>
</organism>
<evidence type="ECO:0000256" key="1">
    <source>
        <dbReference type="ARBA" id="ARBA00023015"/>
    </source>
</evidence>
<keyword evidence="2" id="KW-0238">DNA-binding</keyword>
<dbReference type="Gene3D" id="1.10.10.60">
    <property type="entry name" value="Homeodomain-like"/>
    <property type="match status" value="1"/>
</dbReference>
<keyword evidence="6" id="KW-1185">Reference proteome</keyword>
<accession>A0A7I9YLJ6</accession>
<dbReference type="GO" id="GO:0000976">
    <property type="term" value="F:transcription cis-regulatory region binding"/>
    <property type="evidence" value="ECO:0007669"/>
    <property type="project" value="TreeGrafter"/>
</dbReference>
<keyword evidence="1" id="KW-0805">Transcription regulation</keyword>
<dbReference type="EMBL" id="BLKZ01000001">
    <property type="protein sequence ID" value="GFG89422.1"/>
    <property type="molecule type" value="Genomic_DNA"/>
</dbReference>
<dbReference type="PRINTS" id="PR00032">
    <property type="entry name" value="HTHARAC"/>
</dbReference>
<dbReference type="RefSeq" id="WP_163709659.1">
    <property type="nucleotide sequence ID" value="NZ_BLKZ01000001.1"/>
</dbReference>
<keyword evidence="3" id="KW-0804">Transcription</keyword>
<dbReference type="PANTHER" id="PTHR47894:SF1">
    <property type="entry name" value="HTH-TYPE TRANSCRIPTIONAL REGULATOR VQSM"/>
    <property type="match status" value="1"/>
</dbReference>
<dbReference type="GO" id="GO:0005829">
    <property type="term" value="C:cytosol"/>
    <property type="evidence" value="ECO:0007669"/>
    <property type="project" value="TreeGrafter"/>
</dbReference>
<dbReference type="PROSITE" id="PS01124">
    <property type="entry name" value="HTH_ARAC_FAMILY_2"/>
    <property type="match status" value="1"/>
</dbReference>
<dbReference type="Proteomes" id="UP000465360">
    <property type="component" value="Unassembled WGS sequence"/>
</dbReference>
<dbReference type="InterPro" id="IPR032687">
    <property type="entry name" value="AraC-type_N"/>
</dbReference>
<evidence type="ECO:0000259" key="4">
    <source>
        <dbReference type="PROSITE" id="PS01124"/>
    </source>
</evidence>
<dbReference type="Pfam" id="PF12625">
    <property type="entry name" value="Arabinose_bd"/>
    <property type="match status" value="1"/>
</dbReference>
<dbReference type="SUPFAM" id="SSF46689">
    <property type="entry name" value="Homeodomain-like"/>
    <property type="match status" value="1"/>
</dbReference>
<dbReference type="Pfam" id="PF12833">
    <property type="entry name" value="HTH_18"/>
    <property type="match status" value="1"/>
</dbReference>
<evidence type="ECO:0000256" key="3">
    <source>
        <dbReference type="ARBA" id="ARBA00023163"/>
    </source>
</evidence>
<sequence>MATNPTAAPTPTVGYALPAEEAREFVRVAVKQQWNLPALVQAAKISTTSAHLNHYVQITPVNAALGMQHLWQLTGDTLLGLASIKLPPGALRLLTFAVCGAPDLSTAVKRYQEFRTAFTGLPTVTIEQTEHTAVLAIDLADFDTSALPVASVALLLVAHRIINWATRRPLKLDQVELPHGETTRKAGYHTMFGAPPLFNARRAALVFNADALAYRFVRSHDDIEDLLHDAPTKLLAQCDLQTTLTDQVRHIIEDQLGDPNCTSNEIAARVGMSRPTLWRRLREENTSISEIRDQVLRDAALSALAHGDQTIAQLSQRLGFSEPSAFTRAFRRWTGHPPRSYQPR</sequence>
<dbReference type="SMART" id="SM00342">
    <property type="entry name" value="HTH_ARAC"/>
    <property type="match status" value="1"/>
</dbReference>
<dbReference type="InterPro" id="IPR020449">
    <property type="entry name" value="Tscrpt_reg_AraC-type_HTH"/>
</dbReference>
<dbReference type="GO" id="GO:0003700">
    <property type="term" value="F:DNA-binding transcription factor activity"/>
    <property type="evidence" value="ECO:0007669"/>
    <property type="project" value="InterPro"/>
</dbReference>
<feature type="domain" description="HTH araC/xylS-type" evidence="4">
    <location>
        <begin position="246"/>
        <end position="344"/>
    </location>
</feature>
<evidence type="ECO:0000313" key="6">
    <source>
        <dbReference type="Proteomes" id="UP000465360"/>
    </source>
</evidence>
<name>A0A7I9YLJ6_MYCBU</name>
<gene>
    <name evidence="5" type="ORF">MBOU_14640</name>
</gene>
<protein>
    <submittedName>
        <fullName evidence="5">Transcriptional regulator</fullName>
    </submittedName>
</protein>
<dbReference type="InterPro" id="IPR018060">
    <property type="entry name" value="HTH_AraC"/>
</dbReference>
<dbReference type="PANTHER" id="PTHR47894">
    <property type="entry name" value="HTH-TYPE TRANSCRIPTIONAL REGULATOR GADX"/>
    <property type="match status" value="1"/>
</dbReference>
<reference evidence="5 6" key="1">
    <citation type="journal article" date="2019" name="Emerg. Microbes Infect.">
        <title>Comprehensive subspecies identification of 175 nontuberculous mycobacteria species based on 7547 genomic profiles.</title>
        <authorList>
            <person name="Matsumoto Y."/>
            <person name="Kinjo T."/>
            <person name="Motooka D."/>
            <person name="Nabeya D."/>
            <person name="Jung N."/>
            <person name="Uechi K."/>
            <person name="Horii T."/>
            <person name="Iida T."/>
            <person name="Fujita J."/>
            <person name="Nakamura S."/>
        </authorList>
    </citation>
    <scope>NUCLEOTIDE SEQUENCE [LARGE SCALE GENOMIC DNA]</scope>
    <source>
        <strain evidence="5 6">JCM 30725</strain>
    </source>
</reference>
<comment type="caution">
    <text evidence="5">The sequence shown here is derived from an EMBL/GenBank/DDBJ whole genome shotgun (WGS) entry which is preliminary data.</text>
</comment>
<proteinExistence type="predicted"/>
<evidence type="ECO:0000313" key="5">
    <source>
        <dbReference type="EMBL" id="GFG89422.1"/>
    </source>
</evidence>
<dbReference type="AlphaFoldDB" id="A0A7I9YLJ6"/>